<keyword evidence="5 8" id="KW-0812">Transmembrane</keyword>
<dbReference type="InterPro" id="IPR050297">
    <property type="entry name" value="LipidA_mod_glycosyltrf_83"/>
</dbReference>
<dbReference type="GO" id="GO:0005886">
    <property type="term" value="C:plasma membrane"/>
    <property type="evidence" value="ECO:0007669"/>
    <property type="project" value="UniProtKB-SubCell"/>
</dbReference>
<comment type="caution">
    <text evidence="10">The sequence shown here is derived from an EMBL/GenBank/DDBJ whole genome shotgun (WGS) entry which is preliminary data.</text>
</comment>
<dbReference type="GO" id="GO:0000030">
    <property type="term" value="F:mannosyltransferase activity"/>
    <property type="evidence" value="ECO:0007669"/>
    <property type="project" value="InterPro"/>
</dbReference>
<keyword evidence="7 8" id="KW-0472">Membrane</keyword>
<dbReference type="GO" id="GO:0009103">
    <property type="term" value="P:lipopolysaccharide biosynthetic process"/>
    <property type="evidence" value="ECO:0007669"/>
    <property type="project" value="UniProtKB-ARBA"/>
</dbReference>
<keyword evidence="2" id="KW-1003">Cell membrane</keyword>
<feature type="domain" description="ArnT-like N-terminal" evidence="9">
    <location>
        <begin position="29"/>
        <end position="236"/>
    </location>
</feature>
<keyword evidence="11" id="KW-1185">Reference proteome</keyword>
<organism evidence="10 11">
    <name type="scientific">Alginatibacterium sediminis</name>
    <dbReference type="NCBI Taxonomy" id="2164068"/>
    <lineage>
        <taxon>Bacteria</taxon>
        <taxon>Pseudomonadati</taxon>
        <taxon>Pseudomonadota</taxon>
        <taxon>Gammaproteobacteria</taxon>
        <taxon>Alteromonadales</taxon>
        <taxon>Alteromonadaceae</taxon>
        <taxon>Alginatibacterium</taxon>
    </lineage>
</organism>
<feature type="transmembrane region" description="Helical" evidence="8">
    <location>
        <begin position="301"/>
        <end position="327"/>
    </location>
</feature>
<keyword evidence="3" id="KW-0328">Glycosyltransferase</keyword>
<dbReference type="Proteomes" id="UP000286482">
    <property type="component" value="Unassembled WGS sequence"/>
</dbReference>
<evidence type="ECO:0000256" key="8">
    <source>
        <dbReference type="SAM" id="Phobius"/>
    </source>
</evidence>
<feature type="transmembrane region" description="Helical" evidence="8">
    <location>
        <begin position="157"/>
        <end position="189"/>
    </location>
</feature>
<feature type="transmembrane region" description="Helical" evidence="8">
    <location>
        <begin position="266"/>
        <end position="289"/>
    </location>
</feature>
<evidence type="ECO:0000256" key="1">
    <source>
        <dbReference type="ARBA" id="ARBA00004651"/>
    </source>
</evidence>
<evidence type="ECO:0000259" key="9">
    <source>
        <dbReference type="Pfam" id="PF02366"/>
    </source>
</evidence>
<protein>
    <submittedName>
        <fullName evidence="10">Glycosyltransferase family 39 protein</fullName>
    </submittedName>
</protein>
<dbReference type="GO" id="GO:0006493">
    <property type="term" value="P:protein O-linked glycosylation"/>
    <property type="evidence" value="ECO:0007669"/>
    <property type="project" value="InterPro"/>
</dbReference>
<evidence type="ECO:0000256" key="3">
    <source>
        <dbReference type="ARBA" id="ARBA00022676"/>
    </source>
</evidence>
<dbReference type="AlphaFoldDB" id="A0A420EIG4"/>
<feature type="transmembrane region" description="Helical" evidence="8">
    <location>
        <begin position="6"/>
        <end position="28"/>
    </location>
</feature>
<dbReference type="EMBL" id="RAQO01000004">
    <property type="protein sequence ID" value="RKF20447.1"/>
    <property type="molecule type" value="Genomic_DNA"/>
</dbReference>
<comment type="subcellular location">
    <subcellularLocation>
        <location evidence="1">Cell membrane</location>
        <topology evidence="1">Multi-pass membrane protein</topology>
    </subcellularLocation>
</comment>
<dbReference type="GO" id="GO:0016763">
    <property type="term" value="F:pentosyltransferase activity"/>
    <property type="evidence" value="ECO:0007669"/>
    <property type="project" value="TreeGrafter"/>
</dbReference>
<sequence>MSPFALSMSVFLSVILVRLFTLAFYPLMDTTEARYGEMARIMVETGNWLTPMFDYNVPFWGKPPLHTWMSASSIAIFGNNEFFMRLPHWLAGLASIGLTAMFAKRIQINTLNSAIVLASVAVFSVSAGAVMTDMALALGLTMAFAGFYLAWDGPNKWAYLGFIGLSIGMLAKGPVTIVIFALGAGLWLFWEYGFIKCWRELARRIPLVKGFTLLLLTSAPWFILAERATPGFLEYFFVGEHWLRFVESGWAGDLYGSAHDNPRGKIWLDFIGAALPWTLFIPQIIYRSYKELGWQFDSQTRFLLCWMLSPMILFTFAGNIQPAYVLPAAPALALLLAKTRKEADQKVLLSVAMIIPALLLISLLFIVPSKADYRADKRLLSDRDQELPTYYLYTDSFSSRYYSNGTVKTVKSPNDVEQSTAYYLVLPKDRKLDTMFTQNCEQVSFTKRRAMYLCQASQTNS</sequence>
<evidence type="ECO:0000256" key="4">
    <source>
        <dbReference type="ARBA" id="ARBA00022679"/>
    </source>
</evidence>
<keyword evidence="4 10" id="KW-0808">Transferase</keyword>
<evidence type="ECO:0000256" key="6">
    <source>
        <dbReference type="ARBA" id="ARBA00022989"/>
    </source>
</evidence>
<reference evidence="10 11" key="1">
    <citation type="submission" date="2018-09" db="EMBL/GenBank/DDBJ databases">
        <authorList>
            <person name="Wang Z."/>
        </authorList>
    </citation>
    <scope>NUCLEOTIDE SEQUENCE [LARGE SCALE GENOMIC DNA]</scope>
    <source>
        <strain evidence="10 11">ALS 81</strain>
    </source>
</reference>
<feature type="transmembrane region" description="Helical" evidence="8">
    <location>
        <begin position="347"/>
        <end position="367"/>
    </location>
</feature>
<dbReference type="PANTHER" id="PTHR33908:SF3">
    <property type="entry name" value="UNDECAPRENYL PHOSPHATE-ALPHA-4-AMINO-4-DEOXY-L-ARABINOSE ARABINOSYL TRANSFERASE"/>
    <property type="match status" value="1"/>
</dbReference>
<dbReference type="GO" id="GO:0010041">
    <property type="term" value="P:response to iron(III) ion"/>
    <property type="evidence" value="ECO:0007669"/>
    <property type="project" value="TreeGrafter"/>
</dbReference>
<gene>
    <name evidence="10" type="ORF">DBZ36_03475</name>
</gene>
<dbReference type="PANTHER" id="PTHR33908">
    <property type="entry name" value="MANNOSYLTRANSFERASE YKCB-RELATED"/>
    <property type="match status" value="1"/>
</dbReference>
<dbReference type="InterPro" id="IPR003342">
    <property type="entry name" value="ArnT-like_N"/>
</dbReference>
<evidence type="ECO:0000256" key="5">
    <source>
        <dbReference type="ARBA" id="ARBA00022692"/>
    </source>
</evidence>
<evidence type="ECO:0000256" key="2">
    <source>
        <dbReference type="ARBA" id="ARBA00022475"/>
    </source>
</evidence>
<evidence type="ECO:0000256" key="7">
    <source>
        <dbReference type="ARBA" id="ARBA00023136"/>
    </source>
</evidence>
<name>A0A420EIG4_9ALTE</name>
<proteinExistence type="predicted"/>
<accession>A0A420EIG4</accession>
<keyword evidence="6 8" id="KW-1133">Transmembrane helix</keyword>
<evidence type="ECO:0000313" key="11">
    <source>
        <dbReference type="Proteomes" id="UP000286482"/>
    </source>
</evidence>
<dbReference type="Pfam" id="PF02366">
    <property type="entry name" value="PMT"/>
    <property type="match status" value="1"/>
</dbReference>
<feature type="transmembrane region" description="Helical" evidence="8">
    <location>
        <begin position="109"/>
        <end position="127"/>
    </location>
</feature>
<feature type="transmembrane region" description="Helical" evidence="8">
    <location>
        <begin position="134"/>
        <end position="151"/>
    </location>
</feature>
<evidence type="ECO:0000313" key="10">
    <source>
        <dbReference type="EMBL" id="RKF20447.1"/>
    </source>
</evidence>
<dbReference type="OrthoDB" id="9775035at2"/>